<keyword evidence="3" id="KW-1185">Reference proteome</keyword>
<feature type="signal peptide" evidence="1">
    <location>
        <begin position="1"/>
        <end position="24"/>
    </location>
</feature>
<dbReference type="EMBL" id="FZNP01000003">
    <property type="protein sequence ID" value="SNR52542.1"/>
    <property type="molecule type" value="Genomic_DNA"/>
</dbReference>
<evidence type="ECO:0000256" key="1">
    <source>
        <dbReference type="SAM" id="SignalP"/>
    </source>
</evidence>
<gene>
    <name evidence="2" type="ORF">SAMN06265355_103563</name>
</gene>
<dbReference type="Proteomes" id="UP000198420">
    <property type="component" value="Unassembled WGS sequence"/>
</dbReference>
<dbReference type="OrthoDB" id="3471188at2"/>
<sequence>MRSIRTKAILITAATIVVAGGATAAQAAAPQGRPGAGPAAGTPIASVRGAADFRLTFAPDKDVRHFEFDVRATPYTRPFPGAPHGLPSDAAGSVRVSHYLAGQNTTVRFEAAVDCMITSPGYAALTAKVVRADEPVRAWLGKRLGFSVLDAGKDGPGHTRDRVGLSWLAGNADEDGDGNVIEGRSGTCQAPAPFAPVTRGGYTVRHADLVPPPG</sequence>
<name>A0A238X1A0_9ACTN</name>
<evidence type="ECO:0000313" key="3">
    <source>
        <dbReference type="Proteomes" id="UP000198420"/>
    </source>
</evidence>
<accession>A0A238X1A0</accession>
<proteinExistence type="predicted"/>
<dbReference type="AlphaFoldDB" id="A0A238X1A0"/>
<feature type="chain" id="PRO_5012624632" evidence="1">
    <location>
        <begin position="25"/>
        <end position="214"/>
    </location>
</feature>
<dbReference type="RefSeq" id="WP_089311587.1">
    <property type="nucleotide sequence ID" value="NZ_FZNP01000003.1"/>
</dbReference>
<evidence type="ECO:0000313" key="2">
    <source>
        <dbReference type="EMBL" id="SNR52542.1"/>
    </source>
</evidence>
<protein>
    <submittedName>
        <fullName evidence="2">Uncharacterized protein</fullName>
    </submittedName>
</protein>
<reference evidence="3" key="1">
    <citation type="submission" date="2017-06" db="EMBL/GenBank/DDBJ databases">
        <authorList>
            <person name="Varghese N."/>
            <person name="Submissions S."/>
        </authorList>
    </citation>
    <scope>NUCLEOTIDE SEQUENCE [LARGE SCALE GENOMIC DNA]</scope>
    <source>
        <strain evidence="3">DSM 44485</strain>
    </source>
</reference>
<keyword evidence="1" id="KW-0732">Signal</keyword>
<organism evidence="2 3">
    <name type="scientific">Actinomadura mexicana</name>
    <dbReference type="NCBI Taxonomy" id="134959"/>
    <lineage>
        <taxon>Bacteria</taxon>
        <taxon>Bacillati</taxon>
        <taxon>Actinomycetota</taxon>
        <taxon>Actinomycetes</taxon>
        <taxon>Streptosporangiales</taxon>
        <taxon>Thermomonosporaceae</taxon>
        <taxon>Actinomadura</taxon>
    </lineage>
</organism>